<dbReference type="AlphaFoldDB" id="A0A0K0DDP9"/>
<name>A0A0K0DDP9_ANGCA</name>
<organism evidence="2 3">
    <name type="scientific">Angiostrongylus cantonensis</name>
    <name type="common">Rat lungworm</name>
    <dbReference type="NCBI Taxonomy" id="6313"/>
    <lineage>
        <taxon>Eukaryota</taxon>
        <taxon>Metazoa</taxon>
        <taxon>Ecdysozoa</taxon>
        <taxon>Nematoda</taxon>
        <taxon>Chromadorea</taxon>
        <taxon>Rhabditida</taxon>
        <taxon>Rhabditina</taxon>
        <taxon>Rhabditomorpha</taxon>
        <taxon>Strongyloidea</taxon>
        <taxon>Metastrongylidae</taxon>
        <taxon>Angiostrongylus</taxon>
    </lineage>
</organism>
<reference evidence="3" key="2">
    <citation type="submission" date="2017-02" db="UniProtKB">
        <authorList>
            <consortium name="WormBaseParasite"/>
        </authorList>
    </citation>
    <scope>IDENTIFICATION</scope>
</reference>
<protein>
    <submittedName>
        <fullName evidence="3">Transposase</fullName>
    </submittedName>
</protein>
<evidence type="ECO:0000313" key="3">
    <source>
        <dbReference type="WBParaSite" id="ACAC_0000888101-mRNA-1"/>
    </source>
</evidence>
<dbReference type="Proteomes" id="UP000035642">
    <property type="component" value="Unassembled WGS sequence"/>
</dbReference>
<reference evidence="2" key="1">
    <citation type="submission" date="2012-09" db="EMBL/GenBank/DDBJ databases">
        <authorList>
            <person name="Martin A.A."/>
        </authorList>
    </citation>
    <scope>NUCLEOTIDE SEQUENCE</scope>
</reference>
<keyword evidence="2" id="KW-1185">Reference proteome</keyword>
<evidence type="ECO:0000256" key="1">
    <source>
        <dbReference type="SAM" id="MobiDB-lite"/>
    </source>
</evidence>
<sequence length="95" mass="10625">MMTRDQRMVFGRETITLRLRAGARAIAVLQPSVARRRFAVTVRRAPSICRDRPSPAVRLPPPSASRDGQPSCHCRLSTVPYSNQIAERPITPMDV</sequence>
<feature type="region of interest" description="Disordered" evidence="1">
    <location>
        <begin position="50"/>
        <end position="71"/>
    </location>
</feature>
<proteinExistence type="predicted"/>
<dbReference type="WBParaSite" id="ACAC_0000888101-mRNA-1">
    <property type="protein sequence ID" value="ACAC_0000888101-mRNA-1"/>
    <property type="gene ID" value="ACAC_0000888101"/>
</dbReference>
<accession>A0A0K0DDP9</accession>
<evidence type="ECO:0000313" key="2">
    <source>
        <dbReference type="Proteomes" id="UP000035642"/>
    </source>
</evidence>